<evidence type="ECO:0000313" key="1">
    <source>
        <dbReference type="EMBL" id="KAJ3002110.1"/>
    </source>
</evidence>
<name>A0ACC1PVB3_9APHY</name>
<reference evidence="1" key="1">
    <citation type="submission" date="2022-08" db="EMBL/GenBank/DDBJ databases">
        <title>Genome Sequence of Pycnoporus sanguineus.</title>
        <authorList>
            <person name="Buettner E."/>
        </authorList>
    </citation>
    <scope>NUCLEOTIDE SEQUENCE</scope>
    <source>
        <strain evidence="1">CG-C14</strain>
    </source>
</reference>
<protein>
    <submittedName>
        <fullName evidence="1">Uncharacterized protein</fullName>
    </submittedName>
</protein>
<sequence>MHDAEAAQPPTFPVPDAGPASSANVNGLSLIRSIPHHQFLHGVIESLREFEEDWLLKLSEAGAPHVSNDDPVLKSESGLIALSIQGTVIFMPTRLLSTITDQLRARSDPTSVSPVCRTVTHDVESFGWVMLYIFYRRALKDEELKQNDSELHERLSYEFLQMFPAASVKTLHTQRVSLLAREDYSPIAMLQAYADDYLKSRPKLATFLKRVWTVLKRCPKTEPSVSKPASDDLGEARLLRVANNKRRQLGRKNQWTERSLPPVPSEEAQERWNNIDHIEWLTLLSVMMEDLEKDERN</sequence>
<keyword evidence="2" id="KW-1185">Reference proteome</keyword>
<dbReference type="Proteomes" id="UP001144978">
    <property type="component" value="Unassembled WGS sequence"/>
</dbReference>
<accession>A0ACC1PVB3</accession>
<dbReference type="EMBL" id="JANSHE010001557">
    <property type="protein sequence ID" value="KAJ3002110.1"/>
    <property type="molecule type" value="Genomic_DNA"/>
</dbReference>
<gene>
    <name evidence="1" type="ORF">NUW54_g6027</name>
</gene>
<comment type="caution">
    <text evidence="1">The sequence shown here is derived from an EMBL/GenBank/DDBJ whole genome shotgun (WGS) entry which is preliminary data.</text>
</comment>
<evidence type="ECO:0000313" key="2">
    <source>
        <dbReference type="Proteomes" id="UP001144978"/>
    </source>
</evidence>
<organism evidence="1 2">
    <name type="scientific">Trametes sanguinea</name>
    <dbReference type="NCBI Taxonomy" id="158606"/>
    <lineage>
        <taxon>Eukaryota</taxon>
        <taxon>Fungi</taxon>
        <taxon>Dikarya</taxon>
        <taxon>Basidiomycota</taxon>
        <taxon>Agaricomycotina</taxon>
        <taxon>Agaricomycetes</taxon>
        <taxon>Polyporales</taxon>
        <taxon>Polyporaceae</taxon>
        <taxon>Trametes</taxon>
    </lineage>
</organism>
<proteinExistence type="predicted"/>